<organism evidence="1 2">
    <name type="scientific">Miscanthus lutarioriparius</name>
    <dbReference type="NCBI Taxonomy" id="422564"/>
    <lineage>
        <taxon>Eukaryota</taxon>
        <taxon>Viridiplantae</taxon>
        <taxon>Streptophyta</taxon>
        <taxon>Embryophyta</taxon>
        <taxon>Tracheophyta</taxon>
        <taxon>Spermatophyta</taxon>
        <taxon>Magnoliopsida</taxon>
        <taxon>Liliopsida</taxon>
        <taxon>Poales</taxon>
        <taxon>Poaceae</taxon>
        <taxon>PACMAD clade</taxon>
        <taxon>Panicoideae</taxon>
        <taxon>Andropogonodae</taxon>
        <taxon>Andropogoneae</taxon>
        <taxon>Saccharinae</taxon>
        <taxon>Miscanthus</taxon>
    </lineage>
</organism>
<name>A0A811QAI9_9POAL</name>
<dbReference type="EMBL" id="CAJGYO010000010">
    <property type="protein sequence ID" value="CAD6257706.1"/>
    <property type="molecule type" value="Genomic_DNA"/>
</dbReference>
<accession>A0A811QAI9</accession>
<reference evidence="1" key="1">
    <citation type="submission" date="2020-10" db="EMBL/GenBank/DDBJ databases">
        <authorList>
            <person name="Han B."/>
            <person name="Lu T."/>
            <person name="Zhao Q."/>
            <person name="Huang X."/>
            <person name="Zhao Y."/>
        </authorList>
    </citation>
    <scope>NUCLEOTIDE SEQUENCE</scope>
</reference>
<keyword evidence="2" id="KW-1185">Reference proteome</keyword>
<dbReference type="Proteomes" id="UP000604825">
    <property type="component" value="Unassembled WGS sequence"/>
</dbReference>
<protein>
    <recommendedName>
        <fullName evidence="3">DUF4219 domain-containing protein</fullName>
    </recommendedName>
</protein>
<dbReference type="OrthoDB" id="694535at2759"/>
<evidence type="ECO:0008006" key="3">
    <source>
        <dbReference type="Google" id="ProtNLM"/>
    </source>
</evidence>
<evidence type="ECO:0000313" key="2">
    <source>
        <dbReference type="Proteomes" id="UP000604825"/>
    </source>
</evidence>
<comment type="caution">
    <text evidence="1">The sequence shown here is derived from an EMBL/GenBank/DDBJ whole genome shotgun (WGS) entry which is preliminary data.</text>
</comment>
<sequence length="139" mass="15743">MGDGTSSSALPGGVRESSLMWLMLTRTNYSEWAMLMQVNYEAMEIWETIDPGTNVKRSQVQQAMGVLLRSVLKEMWATPGGHKTVKEAWEVVQTMRLGAHRVKDINAQKLLKEFENIRFKEGESIDDIGMRITNLIANL</sequence>
<gene>
    <name evidence="1" type="ORF">NCGR_LOCUS41191</name>
</gene>
<dbReference type="PANTHER" id="PTHR35317">
    <property type="entry name" value="OS04G0629600 PROTEIN"/>
    <property type="match status" value="1"/>
</dbReference>
<dbReference type="AlphaFoldDB" id="A0A811QAI9"/>
<evidence type="ECO:0000313" key="1">
    <source>
        <dbReference type="EMBL" id="CAD6257706.1"/>
    </source>
</evidence>
<proteinExistence type="predicted"/>
<dbReference type="PANTHER" id="PTHR35317:SF44">
    <property type="entry name" value="RNA-DIRECTED DNA POLYMERASE"/>
    <property type="match status" value="1"/>
</dbReference>